<dbReference type="InterPro" id="IPR036388">
    <property type="entry name" value="WH-like_DNA-bd_sf"/>
</dbReference>
<organism evidence="1 2">
    <name type="scientific">Spirosoma sordidisoli</name>
    <dbReference type="NCBI Taxonomy" id="2502893"/>
    <lineage>
        <taxon>Bacteria</taxon>
        <taxon>Pseudomonadati</taxon>
        <taxon>Bacteroidota</taxon>
        <taxon>Cytophagia</taxon>
        <taxon>Cytophagales</taxon>
        <taxon>Cytophagaceae</taxon>
        <taxon>Spirosoma</taxon>
    </lineage>
</organism>
<evidence type="ECO:0000313" key="2">
    <source>
        <dbReference type="Proteomes" id="UP000290407"/>
    </source>
</evidence>
<dbReference type="RefSeq" id="WP_077921477.1">
    <property type="nucleotide sequence ID" value="NZ_SBLB01000006.1"/>
</dbReference>
<dbReference type="Proteomes" id="UP000290407">
    <property type="component" value="Unassembled WGS sequence"/>
</dbReference>
<dbReference type="Pfam" id="PF04255">
    <property type="entry name" value="DUF433"/>
    <property type="match status" value="1"/>
</dbReference>
<dbReference type="PANTHER" id="PTHR34849">
    <property type="entry name" value="SSL5025 PROTEIN"/>
    <property type="match status" value="1"/>
</dbReference>
<evidence type="ECO:0000313" key="1">
    <source>
        <dbReference type="EMBL" id="RYC68187.1"/>
    </source>
</evidence>
<dbReference type="AlphaFoldDB" id="A0A4Q2UFX4"/>
<dbReference type="SUPFAM" id="SSF46689">
    <property type="entry name" value="Homeodomain-like"/>
    <property type="match status" value="1"/>
</dbReference>
<proteinExistence type="predicted"/>
<protein>
    <submittedName>
        <fullName evidence="1">DUF433 domain-containing protein</fullName>
    </submittedName>
</protein>
<dbReference type="InterPro" id="IPR009057">
    <property type="entry name" value="Homeodomain-like_sf"/>
</dbReference>
<dbReference type="Gene3D" id="1.10.10.10">
    <property type="entry name" value="Winged helix-like DNA-binding domain superfamily/Winged helix DNA-binding domain"/>
    <property type="match status" value="1"/>
</dbReference>
<dbReference type="EMBL" id="SBLB01000006">
    <property type="protein sequence ID" value="RYC68187.1"/>
    <property type="molecule type" value="Genomic_DNA"/>
</dbReference>
<sequence>MENELLQRITLNPEICHGKPTIRNKRYPVELILDLLSAGMTQSEILADYPSLEEDDIRACLVYASRLTRIKSIHRVLA</sequence>
<keyword evidence="2" id="KW-1185">Reference proteome</keyword>
<dbReference type="InterPro" id="IPR007367">
    <property type="entry name" value="DUF433"/>
</dbReference>
<name>A0A4Q2UFX4_9BACT</name>
<gene>
    <name evidence="1" type="ORF">EQG79_22320</name>
</gene>
<dbReference type="PANTHER" id="PTHR34849:SF3">
    <property type="entry name" value="SSR2962 PROTEIN"/>
    <property type="match status" value="1"/>
</dbReference>
<reference evidence="1 2" key="1">
    <citation type="submission" date="2019-01" db="EMBL/GenBank/DDBJ databases">
        <title>Spirosoma flava sp. nov., a propanil-degrading bacterium isolated from herbicide-contaminated soil.</title>
        <authorList>
            <person name="Zhang L."/>
            <person name="Jiang J.-D."/>
        </authorList>
    </citation>
    <scope>NUCLEOTIDE SEQUENCE [LARGE SCALE GENOMIC DNA]</scope>
    <source>
        <strain evidence="1 2">TY50</strain>
    </source>
</reference>
<accession>A0A4Q2UFX4</accession>
<comment type="caution">
    <text evidence="1">The sequence shown here is derived from an EMBL/GenBank/DDBJ whole genome shotgun (WGS) entry which is preliminary data.</text>
</comment>